<evidence type="ECO:0000313" key="2">
    <source>
        <dbReference type="EMBL" id="KLK93171.1"/>
    </source>
</evidence>
<comment type="caution">
    <text evidence="2">The sequence shown here is derived from an EMBL/GenBank/DDBJ whole genome shotgun (WGS) entry which is preliminary data.</text>
</comment>
<name>A0A0H1RE56_9HYPH</name>
<reference evidence="2 3" key="1">
    <citation type="submission" date="2015-05" db="EMBL/GenBank/DDBJ databases">
        <title>Draft genome sequence of Microvirga vignae strain BR3299, a novel nitrogen fixing bacteria isolated from Brazil semi-aired region.</title>
        <authorList>
            <person name="Zilli J.E."/>
            <person name="Passos S.R."/>
            <person name="Leite J."/>
            <person name="Baldani J.I."/>
            <person name="Xavier G.R."/>
            <person name="Rumjaneck N.G."/>
            <person name="Simoes-Araujo J.L."/>
        </authorList>
    </citation>
    <scope>NUCLEOTIDE SEQUENCE [LARGE SCALE GENOMIC DNA]</scope>
    <source>
        <strain evidence="2 3">BR3299</strain>
    </source>
</reference>
<feature type="region of interest" description="Disordered" evidence="1">
    <location>
        <begin position="1"/>
        <end position="22"/>
    </location>
</feature>
<sequence>MALPIMKGRREQPAITGGTPMTLHASQHDLRPGSKEAQAIPAFKPVALPALAAAMRSARYQSAKAKTPAPPAILRKEAVLGR</sequence>
<dbReference type="AlphaFoldDB" id="A0A0H1RE56"/>
<gene>
    <name evidence="2" type="ORF">AA309_10270</name>
</gene>
<dbReference type="Proteomes" id="UP000035489">
    <property type="component" value="Unassembled WGS sequence"/>
</dbReference>
<organism evidence="2 3">
    <name type="scientific">Microvirga vignae</name>
    <dbReference type="NCBI Taxonomy" id="1225564"/>
    <lineage>
        <taxon>Bacteria</taxon>
        <taxon>Pseudomonadati</taxon>
        <taxon>Pseudomonadota</taxon>
        <taxon>Alphaproteobacteria</taxon>
        <taxon>Hyphomicrobiales</taxon>
        <taxon>Methylobacteriaceae</taxon>
        <taxon>Microvirga</taxon>
    </lineage>
</organism>
<evidence type="ECO:0000256" key="1">
    <source>
        <dbReference type="SAM" id="MobiDB-lite"/>
    </source>
</evidence>
<dbReference type="STRING" id="1225564.AA309_10270"/>
<protein>
    <submittedName>
        <fullName evidence="2">Uncharacterized protein</fullName>
    </submittedName>
</protein>
<dbReference type="PATRIC" id="fig|1225564.3.peg.2711"/>
<evidence type="ECO:0000313" key="3">
    <source>
        <dbReference type="Proteomes" id="UP000035489"/>
    </source>
</evidence>
<dbReference type="EMBL" id="LCYG01000022">
    <property type="protein sequence ID" value="KLK93171.1"/>
    <property type="molecule type" value="Genomic_DNA"/>
</dbReference>
<proteinExistence type="predicted"/>
<accession>A0A0H1RE56</accession>
<keyword evidence="3" id="KW-1185">Reference proteome</keyword>